<dbReference type="Pfam" id="PF25298">
    <property type="entry name" value="Baculo_FP_2nd"/>
    <property type="match status" value="1"/>
</dbReference>
<sequence>MKCAGCLKVTKNASVITCTSPKCEKTYCSYCINLTSVTVEGKKCWKCPECSASKKKGGDNTQTPIRSNPDSQNVTMRKKDVSDCQTPETEIRELTAVIARLTSEFSTLKTKLDEVTHSLCHCHERMDELVRGMSANENRLTKLEKRDQEIINLHASVAHLQNELNIQAQQGLRNEIEIVGIPEGNNENLEHIVKVAAQKVGAQLEDVDVDWITRVGPRRLAVPPNVPDGGSRMPRPIVVRLLRRSKRDQVLKAFKSRKTLTSADLGIIGSPIKVFCNERLTKENRLLFREARARAKTHDYAFCWCNQGAIYIRKREGKAATLIRTKHDLDRHLPTKEGI</sequence>
<gene>
    <name evidence="3" type="ORF">PAPOLLO_LOCUS166</name>
</gene>
<protein>
    <submittedName>
        <fullName evidence="3">(apollo) hypothetical protein</fullName>
    </submittedName>
</protein>
<organism evidence="3 4">
    <name type="scientific">Parnassius apollo</name>
    <name type="common">Apollo butterfly</name>
    <name type="synonym">Papilio apollo</name>
    <dbReference type="NCBI Taxonomy" id="110799"/>
    <lineage>
        <taxon>Eukaryota</taxon>
        <taxon>Metazoa</taxon>
        <taxon>Ecdysozoa</taxon>
        <taxon>Arthropoda</taxon>
        <taxon>Hexapoda</taxon>
        <taxon>Insecta</taxon>
        <taxon>Pterygota</taxon>
        <taxon>Neoptera</taxon>
        <taxon>Endopterygota</taxon>
        <taxon>Lepidoptera</taxon>
        <taxon>Glossata</taxon>
        <taxon>Ditrysia</taxon>
        <taxon>Papilionoidea</taxon>
        <taxon>Papilionidae</taxon>
        <taxon>Parnassiinae</taxon>
        <taxon>Parnassini</taxon>
        <taxon>Parnassius</taxon>
        <taxon>Parnassius</taxon>
    </lineage>
</organism>
<reference evidence="3" key="1">
    <citation type="submission" date="2021-04" db="EMBL/GenBank/DDBJ databases">
        <authorList>
            <person name="Tunstrom K."/>
        </authorList>
    </citation>
    <scope>NUCLEOTIDE SEQUENCE</scope>
</reference>
<feature type="domain" description="FP protein C-terminal" evidence="2">
    <location>
        <begin position="281"/>
        <end position="331"/>
    </location>
</feature>
<evidence type="ECO:0000256" key="1">
    <source>
        <dbReference type="SAM" id="MobiDB-lite"/>
    </source>
</evidence>
<dbReference type="OrthoDB" id="5960234at2759"/>
<accession>A0A8S3W097</accession>
<name>A0A8S3W097_PARAO</name>
<proteinExistence type="predicted"/>
<dbReference type="InterPro" id="IPR004244">
    <property type="entry name" value="Transposase_22"/>
</dbReference>
<feature type="compositionally biased region" description="Polar residues" evidence="1">
    <location>
        <begin position="59"/>
        <end position="75"/>
    </location>
</feature>
<dbReference type="InterPro" id="IPR057251">
    <property type="entry name" value="FP_C"/>
</dbReference>
<evidence type="ECO:0000313" key="4">
    <source>
        <dbReference type="Proteomes" id="UP000691718"/>
    </source>
</evidence>
<evidence type="ECO:0000259" key="2">
    <source>
        <dbReference type="Pfam" id="PF25298"/>
    </source>
</evidence>
<evidence type="ECO:0000313" key="3">
    <source>
        <dbReference type="EMBL" id="CAG4930509.1"/>
    </source>
</evidence>
<dbReference type="AlphaFoldDB" id="A0A8S3W097"/>
<dbReference type="Proteomes" id="UP000691718">
    <property type="component" value="Unassembled WGS sequence"/>
</dbReference>
<dbReference type="EMBL" id="CAJQZP010000008">
    <property type="protein sequence ID" value="CAG4930509.1"/>
    <property type="molecule type" value="Genomic_DNA"/>
</dbReference>
<feature type="region of interest" description="Disordered" evidence="1">
    <location>
        <begin position="51"/>
        <end position="78"/>
    </location>
</feature>
<comment type="caution">
    <text evidence="3">The sequence shown here is derived from an EMBL/GenBank/DDBJ whole genome shotgun (WGS) entry which is preliminary data.</text>
</comment>
<dbReference type="PANTHER" id="PTHR11505">
    <property type="entry name" value="L1 TRANSPOSABLE ELEMENT-RELATED"/>
    <property type="match status" value="1"/>
</dbReference>
<keyword evidence="4" id="KW-1185">Reference proteome</keyword>